<dbReference type="GO" id="GO:0005829">
    <property type="term" value="C:cytosol"/>
    <property type="evidence" value="ECO:0007669"/>
    <property type="project" value="TreeGrafter"/>
</dbReference>
<gene>
    <name evidence="13" type="primary">pgk</name>
    <name evidence="17" type="ORF">SAMN05444417_2836</name>
</gene>
<proteinExistence type="inferred from homology"/>
<accession>A0A1M6GPA6</accession>
<evidence type="ECO:0000256" key="16">
    <source>
        <dbReference type="RuleBase" id="RU000532"/>
    </source>
</evidence>
<dbReference type="RefSeq" id="WP_073332963.1">
    <property type="nucleotide sequence ID" value="NZ_FQYO01000005.1"/>
</dbReference>
<dbReference type="STRING" id="1447782.SAMN05444417_2836"/>
<dbReference type="GO" id="GO:0006094">
    <property type="term" value="P:gluconeogenesis"/>
    <property type="evidence" value="ECO:0007669"/>
    <property type="project" value="TreeGrafter"/>
</dbReference>
<dbReference type="AlphaFoldDB" id="A0A1M6GPA6"/>
<evidence type="ECO:0000256" key="6">
    <source>
        <dbReference type="ARBA" id="ARBA00016471"/>
    </source>
</evidence>
<comment type="caution">
    <text evidence="13">Lacks conserved residue(s) required for the propagation of feature annotation.</text>
</comment>
<comment type="pathway">
    <text evidence="2 13">Carbohydrate degradation; glycolysis; pyruvate from D-glyceraldehyde 3-phosphate: step 2/5.</text>
</comment>
<sequence>MAWKSLDDMDLAGKRVLTRVDLNVPMEDGRVTDTTRIDRIVPTVKSIINRGGRPVLLAHFDRPKGKVVPEMSLRQIAGPLQDAIGRKVVFAADCVGHAAKEVVDGLEEGEVALLENTRFHPEEEANDRHFAERLAANGDVYCNDAFSAAHRAHASTEGLAHLLPSCAGRLMAEELEALDAALGNPVRPVVAIVGGAKVSTKLDLLANLVTKVDTLVIGGGMANTFLASQGYDVGKSLCEHDLSGTAREIGEKAVAAGCTILLPRDVVVAREFKAGAESRTVKVEDVATDEMILDAGPDSTAHIAQVLDEAKTLVWNGPLGAFEIAPFDRATVEAARHAAELTRTGQLTSVAGGGDTVSALNMAGVARDFTYVSSAGGAFLEWMEGKDLPGVAALG</sequence>
<evidence type="ECO:0000256" key="12">
    <source>
        <dbReference type="ARBA" id="ARBA00023152"/>
    </source>
</evidence>
<dbReference type="InterPro" id="IPR015824">
    <property type="entry name" value="Phosphoglycerate_kinase_N"/>
</dbReference>
<feature type="binding site" evidence="13 15">
    <location>
        <begin position="353"/>
        <end position="356"/>
    </location>
    <ligand>
        <name>ATP</name>
        <dbReference type="ChEBI" id="CHEBI:30616"/>
    </ligand>
</feature>
<evidence type="ECO:0000256" key="1">
    <source>
        <dbReference type="ARBA" id="ARBA00000642"/>
    </source>
</evidence>
<dbReference type="GO" id="GO:0043531">
    <property type="term" value="F:ADP binding"/>
    <property type="evidence" value="ECO:0007669"/>
    <property type="project" value="TreeGrafter"/>
</dbReference>
<evidence type="ECO:0000256" key="14">
    <source>
        <dbReference type="PIRSR" id="PIRSR000724-1"/>
    </source>
</evidence>
<evidence type="ECO:0000256" key="5">
    <source>
        <dbReference type="ARBA" id="ARBA00013061"/>
    </source>
</evidence>
<evidence type="ECO:0000256" key="8">
    <source>
        <dbReference type="ARBA" id="ARBA00022679"/>
    </source>
</evidence>
<keyword evidence="12 13" id="KW-0324">Glycolysis</keyword>
<comment type="similarity">
    <text evidence="3 13 16">Belongs to the phosphoglycerate kinase family.</text>
</comment>
<feature type="binding site" evidence="14">
    <location>
        <position position="118"/>
    </location>
    <ligand>
        <name>(2R)-3-phosphoglycerate</name>
        <dbReference type="ChEBI" id="CHEBI:58272"/>
    </ligand>
</feature>
<name>A0A1M6GPA6_9RHOB</name>
<keyword evidence="9 13" id="KW-0547">Nucleotide-binding</keyword>
<feature type="binding site" evidence="13">
    <location>
        <position position="36"/>
    </location>
    <ligand>
        <name>substrate</name>
    </ligand>
</feature>
<dbReference type="GO" id="GO:0006096">
    <property type="term" value="P:glycolytic process"/>
    <property type="evidence" value="ECO:0007669"/>
    <property type="project" value="UniProtKB-UniRule"/>
</dbReference>
<evidence type="ECO:0000256" key="10">
    <source>
        <dbReference type="ARBA" id="ARBA00022777"/>
    </source>
</evidence>
<dbReference type="GO" id="GO:0005524">
    <property type="term" value="F:ATP binding"/>
    <property type="evidence" value="ECO:0007669"/>
    <property type="project" value="UniProtKB-KW"/>
</dbReference>
<dbReference type="OrthoDB" id="9808460at2"/>
<feature type="binding site" evidence="14">
    <location>
        <position position="151"/>
    </location>
    <ligand>
        <name>(2R)-3-phosphoglycerate</name>
        <dbReference type="ChEBI" id="CHEBI:58272"/>
    </ligand>
</feature>
<protein>
    <recommendedName>
        <fullName evidence="6 13">Phosphoglycerate kinase</fullName>
        <ecNumber evidence="5 13">2.7.2.3</ecNumber>
    </recommendedName>
</protein>
<dbReference type="FunFam" id="3.40.50.1260:FF:000006">
    <property type="entry name" value="Phosphoglycerate kinase"/>
    <property type="match status" value="1"/>
</dbReference>
<evidence type="ECO:0000256" key="3">
    <source>
        <dbReference type="ARBA" id="ARBA00008982"/>
    </source>
</evidence>
<feature type="binding site" evidence="13">
    <location>
        <position position="118"/>
    </location>
    <ligand>
        <name>substrate</name>
    </ligand>
</feature>
<evidence type="ECO:0000256" key="9">
    <source>
        <dbReference type="ARBA" id="ARBA00022741"/>
    </source>
</evidence>
<dbReference type="HAMAP" id="MF_00145">
    <property type="entry name" value="Phosphoglyc_kinase"/>
    <property type="match status" value="1"/>
</dbReference>
<dbReference type="SUPFAM" id="SSF53748">
    <property type="entry name" value="Phosphoglycerate kinase"/>
    <property type="match status" value="1"/>
</dbReference>
<feature type="binding site" evidence="14">
    <location>
        <position position="36"/>
    </location>
    <ligand>
        <name>(2R)-3-phosphoglycerate</name>
        <dbReference type="ChEBI" id="CHEBI:58272"/>
    </ligand>
</feature>
<dbReference type="PANTHER" id="PTHR11406:SF23">
    <property type="entry name" value="PHOSPHOGLYCERATE KINASE 1, CHLOROPLASTIC-RELATED"/>
    <property type="match status" value="1"/>
</dbReference>
<evidence type="ECO:0000256" key="4">
    <source>
        <dbReference type="ARBA" id="ARBA00011245"/>
    </source>
</evidence>
<keyword evidence="18" id="KW-1185">Reference proteome</keyword>
<reference evidence="17 18" key="1">
    <citation type="submission" date="2016-11" db="EMBL/GenBank/DDBJ databases">
        <authorList>
            <person name="Jaros S."/>
            <person name="Januszkiewicz K."/>
            <person name="Wedrychowicz H."/>
        </authorList>
    </citation>
    <scope>NUCLEOTIDE SEQUENCE [LARGE SCALE GENOMIC DNA]</scope>
    <source>
        <strain evidence="17 18">DSM 100565</strain>
    </source>
</reference>
<evidence type="ECO:0000313" key="17">
    <source>
        <dbReference type="EMBL" id="SHJ11696.1"/>
    </source>
</evidence>
<evidence type="ECO:0000256" key="2">
    <source>
        <dbReference type="ARBA" id="ARBA00004838"/>
    </source>
</evidence>
<dbReference type="InterPro" id="IPR036043">
    <property type="entry name" value="Phosphoglycerate_kinase_sf"/>
</dbReference>
<dbReference type="EMBL" id="FQYO01000005">
    <property type="protein sequence ID" value="SHJ11696.1"/>
    <property type="molecule type" value="Genomic_DNA"/>
</dbReference>
<dbReference type="Pfam" id="PF00162">
    <property type="entry name" value="PGK"/>
    <property type="match status" value="1"/>
</dbReference>
<evidence type="ECO:0000256" key="7">
    <source>
        <dbReference type="ARBA" id="ARBA00022490"/>
    </source>
</evidence>
<dbReference type="PRINTS" id="PR00477">
    <property type="entry name" value="PHGLYCKINASE"/>
</dbReference>
<evidence type="ECO:0000313" key="18">
    <source>
        <dbReference type="Proteomes" id="UP000184292"/>
    </source>
</evidence>
<comment type="subcellular location">
    <subcellularLocation>
        <location evidence="13">Cytoplasm</location>
    </subcellularLocation>
</comment>
<feature type="binding site" evidence="13 14">
    <location>
        <begin position="21"/>
        <end position="23"/>
    </location>
    <ligand>
        <name>substrate</name>
    </ligand>
</feature>
<keyword evidence="10 13" id="KW-0418">Kinase</keyword>
<feature type="binding site" evidence="13 15">
    <location>
        <position position="323"/>
    </location>
    <ligand>
        <name>ATP</name>
        <dbReference type="ChEBI" id="CHEBI:30616"/>
    </ligand>
</feature>
<dbReference type="GO" id="GO:0004618">
    <property type="term" value="F:phosphoglycerate kinase activity"/>
    <property type="evidence" value="ECO:0007669"/>
    <property type="project" value="UniProtKB-UniRule"/>
</dbReference>
<dbReference type="InterPro" id="IPR001576">
    <property type="entry name" value="Phosphoglycerate_kinase"/>
</dbReference>
<dbReference type="FunFam" id="3.40.50.1260:FF:000031">
    <property type="entry name" value="Phosphoglycerate kinase 1"/>
    <property type="match status" value="1"/>
</dbReference>
<evidence type="ECO:0000256" key="13">
    <source>
        <dbReference type="HAMAP-Rule" id="MF_00145"/>
    </source>
</evidence>
<dbReference type="PANTHER" id="PTHR11406">
    <property type="entry name" value="PHOSPHOGLYCERATE KINASE"/>
    <property type="match status" value="1"/>
</dbReference>
<dbReference type="PIRSF" id="PIRSF000724">
    <property type="entry name" value="Pgk"/>
    <property type="match status" value="1"/>
</dbReference>
<organism evidence="17 18">
    <name type="scientific">Wenxinia saemankumensis</name>
    <dbReference type="NCBI Taxonomy" id="1447782"/>
    <lineage>
        <taxon>Bacteria</taxon>
        <taxon>Pseudomonadati</taxon>
        <taxon>Pseudomonadota</taxon>
        <taxon>Alphaproteobacteria</taxon>
        <taxon>Rhodobacterales</taxon>
        <taxon>Roseobacteraceae</taxon>
        <taxon>Wenxinia</taxon>
    </lineage>
</organism>
<feature type="binding site" evidence="13 14">
    <location>
        <begin position="59"/>
        <end position="62"/>
    </location>
    <ligand>
        <name>substrate</name>
    </ligand>
</feature>
<evidence type="ECO:0000256" key="15">
    <source>
        <dbReference type="PIRSR" id="PIRSR000724-2"/>
    </source>
</evidence>
<dbReference type="UniPathway" id="UPA00109">
    <property type="reaction ID" value="UER00185"/>
</dbReference>
<keyword evidence="7 13" id="KW-0963">Cytoplasm</keyword>
<keyword evidence="11 13" id="KW-0067">ATP-binding</keyword>
<dbReference type="EC" id="2.7.2.3" evidence="5 13"/>
<dbReference type="Gene3D" id="3.40.50.1260">
    <property type="entry name" value="Phosphoglycerate kinase, N-terminal domain"/>
    <property type="match status" value="2"/>
</dbReference>
<dbReference type="Proteomes" id="UP000184292">
    <property type="component" value="Unassembled WGS sequence"/>
</dbReference>
<evidence type="ECO:0000256" key="11">
    <source>
        <dbReference type="ARBA" id="ARBA00022840"/>
    </source>
</evidence>
<feature type="binding site" evidence="13 15">
    <location>
        <position position="201"/>
    </location>
    <ligand>
        <name>ATP</name>
        <dbReference type="ChEBI" id="CHEBI:30616"/>
    </ligand>
</feature>
<keyword evidence="8 13" id="KW-0808">Transferase</keyword>
<comment type="subunit">
    <text evidence="4 13">Monomer.</text>
</comment>
<comment type="catalytic activity">
    <reaction evidence="1 13 16">
        <text>(2R)-3-phosphoglycerate + ATP = (2R)-3-phospho-glyceroyl phosphate + ADP</text>
        <dbReference type="Rhea" id="RHEA:14801"/>
        <dbReference type="ChEBI" id="CHEBI:30616"/>
        <dbReference type="ChEBI" id="CHEBI:57604"/>
        <dbReference type="ChEBI" id="CHEBI:58272"/>
        <dbReference type="ChEBI" id="CHEBI:456216"/>
        <dbReference type="EC" id="2.7.2.3"/>
    </reaction>
</comment>
<feature type="binding site" evidence="13">
    <location>
        <position position="151"/>
    </location>
    <ligand>
        <name>substrate</name>
    </ligand>
</feature>